<name>A0AA35PCA6_9SAUR</name>
<sequence length="229" mass="25038">MSPSSRLLNFPEAGKGEVAFFQSIPPPHTHTSQPPPRATLLLFSTRERDRRAPRPHASQQQSFPAQQYPTQEAKNAASARESLPPPRPPHTTKAAVLHNPSGRPGQETSRGNGDPTHERQVRPPPASSSPERDGGESLAPRRRFPQQGAHRKWEKQPPPPPRWLAALPRFPQETPPSCSQKSARFGTSRACGPFSAAILKHVCIRKATPLGSGQRQSRDSAKASLSLPL</sequence>
<dbReference type="Proteomes" id="UP001178461">
    <property type="component" value="Chromosome 7"/>
</dbReference>
<feature type="region of interest" description="Disordered" evidence="1">
    <location>
        <begin position="208"/>
        <end position="229"/>
    </location>
</feature>
<evidence type="ECO:0000313" key="2">
    <source>
        <dbReference type="EMBL" id="CAI5779467.1"/>
    </source>
</evidence>
<feature type="region of interest" description="Disordered" evidence="1">
    <location>
        <begin position="21"/>
        <end position="187"/>
    </location>
</feature>
<dbReference type="EMBL" id="OX395132">
    <property type="protein sequence ID" value="CAI5779467.1"/>
    <property type="molecule type" value="Genomic_DNA"/>
</dbReference>
<protein>
    <submittedName>
        <fullName evidence="2">Uncharacterized protein</fullName>
    </submittedName>
</protein>
<proteinExistence type="predicted"/>
<evidence type="ECO:0000256" key="1">
    <source>
        <dbReference type="SAM" id="MobiDB-lite"/>
    </source>
</evidence>
<accession>A0AA35PCA6</accession>
<gene>
    <name evidence="2" type="ORF">PODLI_1B025091</name>
</gene>
<feature type="compositionally biased region" description="Polar residues" evidence="1">
    <location>
        <begin position="57"/>
        <end position="73"/>
    </location>
</feature>
<evidence type="ECO:0000313" key="3">
    <source>
        <dbReference type="Proteomes" id="UP001178461"/>
    </source>
</evidence>
<keyword evidence="3" id="KW-1185">Reference proteome</keyword>
<dbReference type="AlphaFoldDB" id="A0AA35PCA6"/>
<feature type="compositionally biased region" description="Basic residues" evidence="1">
    <location>
        <begin position="140"/>
        <end position="153"/>
    </location>
</feature>
<reference evidence="2" key="1">
    <citation type="submission" date="2022-12" db="EMBL/GenBank/DDBJ databases">
        <authorList>
            <person name="Alioto T."/>
            <person name="Alioto T."/>
            <person name="Gomez Garrido J."/>
        </authorList>
    </citation>
    <scope>NUCLEOTIDE SEQUENCE</scope>
</reference>
<organism evidence="2 3">
    <name type="scientific">Podarcis lilfordi</name>
    <name type="common">Lilford's wall lizard</name>
    <dbReference type="NCBI Taxonomy" id="74358"/>
    <lineage>
        <taxon>Eukaryota</taxon>
        <taxon>Metazoa</taxon>
        <taxon>Chordata</taxon>
        <taxon>Craniata</taxon>
        <taxon>Vertebrata</taxon>
        <taxon>Euteleostomi</taxon>
        <taxon>Lepidosauria</taxon>
        <taxon>Squamata</taxon>
        <taxon>Bifurcata</taxon>
        <taxon>Unidentata</taxon>
        <taxon>Episquamata</taxon>
        <taxon>Laterata</taxon>
        <taxon>Lacertibaenia</taxon>
        <taxon>Lacertidae</taxon>
        <taxon>Podarcis</taxon>
    </lineage>
</organism>
<feature type="compositionally biased region" description="Pro residues" evidence="1">
    <location>
        <begin position="24"/>
        <end position="37"/>
    </location>
</feature>